<gene>
    <name evidence="1" type="ORF">OHC33_002757</name>
</gene>
<proteinExistence type="predicted"/>
<keyword evidence="2" id="KW-1185">Reference proteome</keyword>
<reference evidence="1 2" key="1">
    <citation type="submission" date="2022-12" db="EMBL/GenBank/DDBJ databases">
        <title>Genomic features and morphological characterization of a novel Knufia sp. strain isolated from spacecraft assembly facility.</title>
        <authorList>
            <person name="Teixeira M."/>
            <person name="Chander A.M."/>
            <person name="Stajich J.E."/>
            <person name="Venkateswaran K."/>
        </authorList>
    </citation>
    <scope>NUCLEOTIDE SEQUENCE [LARGE SCALE GENOMIC DNA]</scope>
    <source>
        <strain evidence="1 2">FJI-L2-BK-P2</strain>
    </source>
</reference>
<protein>
    <submittedName>
        <fullName evidence="1">Uncharacterized protein</fullName>
    </submittedName>
</protein>
<evidence type="ECO:0000313" key="1">
    <source>
        <dbReference type="EMBL" id="KAK5956183.1"/>
    </source>
</evidence>
<dbReference type="EMBL" id="JAKLMC020000005">
    <property type="protein sequence ID" value="KAK5956183.1"/>
    <property type="molecule type" value="Genomic_DNA"/>
</dbReference>
<name>A0AAN8EPU3_9EURO</name>
<dbReference type="AlphaFoldDB" id="A0AAN8EPU3"/>
<accession>A0AAN8EPU3</accession>
<comment type="caution">
    <text evidence="1">The sequence shown here is derived from an EMBL/GenBank/DDBJ whole genome shotgun (WGS) entry which is preliminary data.</text>
</comment>
<evidence type="ECO:0000313" key="2">
    <source>
        <dbReference type="Proteomes" id="UP001316803"/>
    </source>
</evidence>
<organism evidence="1 2">
    <name type="scientific">Knufia fluminis</name>
    <dbReference type="NCBI Taxonomy" id="191047"/>
    <lineage>
        <taxon>Eukaryota</taxon>
        <taxon>Fungi</taxon>
        <taxon>Dikarya</taxon>
        <taxon>Ascomycota</taxon>
        <taxon>Pezizomycotina</taxon>
        <taxon>Eurotiomycetes</taxon>
        <taxon>Chaetothyriomycetidae</taxon>
        <taxon>Chaetothyriales</taxon>
        <taxon>Trichomeriaceae</taxon>
        <taxon>Knufia</taxon>
    </lineage>
</organism>
<sequence length="192" mass="21660">MSQQSYVEDLRNVTQQIKARSEAHPQTTNDQDIVDHAAQCLITAKPIIQVLKLQKHKLNTKSSLQSKYKWYCFGIIDATESMVKKMSPPLIQLSNHLRSATYEIESSIGNALKGPIDRYMLAFEERGCHEKMEAEDEESDVRRDCQAVAMALHEFCNVLPETCMRAFKVTGKNKESMFGAVFQIRDSAGASA</sequence>
<dbReference type="Proteomes" id="UP001316803">
    <property type="component" value="Unassembled WGS sequence"/>
</dbReference>